<comment type="caution">
    <text evidence="2">The sequence shown here is derived from an EMBL/GenBank/DDBJ whole genome shotgun (WGS) entry which is preliminary data.</text>
</comment>
<accession>A0A840S627</accession>
<name>A0A840S627_9BURK</name>
<dbReference type="PANTHER" id="PTHR37539">
    <property type="entry name" value="SECRETED PROTEIN-RELATED"/>
    <property type="match status" value="1"/>
</dbReference>
<feature type="domain" description="ER-bound oxygenase mpaB/mpaB'/Rubber oxygenase catalytic" evidence="1">
    <location>
        <begin position="148"/>
        <end position="381"/>
    </location>
</feature>
<dbReference type="Proteomes" id="UP000554837">
    <property type="component" value="Unassembled WGS sequence"/>
</dbReference>
<dbReference type="EMBL" id="JACHHO010000006">
    <property type="protein sequence ID" value="MBB5205865.1"/>
    <property type="molecule type" value="Genomic_DNA"/>
</dbReference>
<dbReference type="GO" id="GO:0016491">
    <property type="term" value="F:oxidoreductase activity"/>
    <property type="evidence" value="ECO:0007669"/>
    <property type="project" value="InterPro"/>
</dbReference>
<protein>
    <recommendedName>
        <fullName evidence="1">ER-bound oxygenase mpaB/mpaB'/Rubber oxygenase catalytic domain-containing protein</fullName>
    </recommendedName>
</protein>
<dbReference type="PANTHER" id="PTHR37539:SF1">
    <property type="entry name" value="ER-BOUND OXYGENASE MPAB_MPAB'_RUBBER OXYGENASE CATALYTIC DOMAIN-CONTAINING PROTEIN"/>
    <property type="match status" value="1"/>
</dbReference>
<dbReference type="OrthoDB" id="6072815at2"/>
<evidence type="ECO:0000259" key="1">
    <source>
        <dbReference type="Pfam" id="PF09995"/>
    </source>
</evidence>
<evidence type="ECO:0000313" key="2">
    <source>
        <dbReference type="EMBL" id="MBB5205865.1"/>
    </source>
</evidence>
<proteinExistence type="predicted"/>
<dbReference type="AlphaFoldDB" id="A0A840S627"/>
<reference evidence="2 3" key="1">
    <citation type="submission" date="2020-08" db="EMBL/GenBank/DDBJ databases">
        <title>Genomic Encyclopedia of Type Strains, Phase IV (KMG-IV): sequencing the most valuable type-strain genomes for metagenomic binning, comparative biology and taxonomic classification.</title>
        <authorList>
            <person name="Goeker M."/>
        </authorList>
    </citation>
    <scope>NUCLEOTIDE SEQUENCE [LARGE SCALE GENOMIC DNA]</scope>
    <source>
        <strain evidence="2 3">DSM 23958</strain>
    </source>
</reference>
<gene>
    <name evidence="2" type="ORF">HNQ51_003196</name>
</gene>
<dbReference type="Pfam" id="PF09995">
    <property type="entry name" value="MPAB_Lcp_cat"/>
    <property type="match status" value="1"/>
</dbReference>
<organism evidence="2 3">
    <name type="scientific">Inhella inkyongensis</name>
    <dbReference type="NCBI Taxonomy" id="392593"/>
    <lineage>
        <taxon>Bacteria</taxon>
        <taxon>Pseudomonadati</taxon>
        <taxon>Pseudomonadota</taxon>
        <taxon>Betaproteobacteria</taxon>
        <taxon>Burkholderiales</taxon>
        <taxon>Sphaerotilaceae</taxon>
        <taxon>Inhella</taxon>
    </lineage>
</organism>
<dbReference type="RefSeq" id="WP_138856105.1">
    <property type="nucleotide sequence ID" value="NZ_CP040709.1"/>
</dbReference>
<dbReference type="InterPro" id="IPR037473">
    <property type="entry name" value="Lcp-like"/>
</dbReference>
<dbReference type="InterPro" id="IPR018713">
    <property type="entry name" value="MPAB/Lcp_cat_dom"/>
</dbReference>
<sequence>MNPTLLDDAAHWDAMRLRADPLADACVAAILGEWDPDPDDADAEALGTLHASQWQRLKAFNEALTQWQRNADLSSWQGEGLPAEVVAPLRAYLDQAARLPGWADGEKLRRAEQIFFEQGPLSCLLLFCASLPECYVVPDLAEVLHSTGQLEKRTEHRIRSTAAMIFPVMQRGGLTDPQCSGLAQVLKVRLIHAVVRNLLLRGVPIDGGPEAARQGCAPIGAPGACTQMHQALYAHGWPVERAGQPCNQEELAYTLLTFGYVYVRGMRRLGLGLPAEDEVAMMHAWNIVAHAVGVRDELMTETYSEAERLFAFLQARGRARPVDVDPRADLGQTLMAAMATRIPWAGARQFPVLLTRRLCGTRSATDIGLGPDYAVRWVVRARFVLLSGLVLGLDHLVRLVAPRFTLSRFFSRLLGVQLVTQFLLDQSRPLRLPEPVQADLAQQVQQWAPKRALPAWLQGLGVSVLGRRGPRAEGA</sequence>
<evidence type="ECO:0000313" key="3">
    <source>
        <dbReference type="Proteomes" id="UP000554837"/>
    </source>
</evidence>
<keyword evidence="3" id="KW-1185">Reference proteome</keyword>